<keyword evidence="6 13" id="KW-0332">GMP biosynthesis</keyword>
<evidence type="ECO:0000256" key="6">
    <source>
        <dbReference type="ARBA" id="ARBA00022749"/>
    </source>
</evidence>
<evidence type="ECO:0000256" key="3">
    <source>
        <dbReference type="ARBA" id="ARBA00011881"/>
    </source>
</evidence>
<comment type="caution">
    <text evidence="13">Lacks conserved residue(s) required for the propagation of feature annotation.</text>
</comment>
<feature type="domain" description="CBS" evidence="21">
    <location>
        <begin position="97"/>
        <end position="153"/>
    </location>
</feature>
<evidence type="ECO:0000256" key="17">
    <source>
        <dbReference type="PIRSR" id="PIRSR000130-4"/>
    </source>
</evidence>
<dbReference type="HAMAP" id="MF_01964">
    <property type="entry name" value="IMPDH"/>
    <property type="match status" value="1"/>
</dbReference>
<dbReference type="CDD" id="cd04601">
    <property type="entry name" value="CBS_pair_IMPDH"/>
    <property type="match status" value="1"/>
</dbReference>
<dbReference type="SUPFAM" id="SSF54631">
    <property type="entry name" value="CBS-domain pair"/>
    <property type="match status" value="1"/>
</dbReference>
<dbReference type="UniPathway" id="UPA00601">
    <property type="reaction ID" value="UER00295"/>
</dbReference>
<dbReference type="PROSITE" id="PS00487">
    <property type="entry name" value="IMP_DH_GMP_RED"/>
    <property type="match status" value="1"/>
</dbReference>
<feature type="binding site" description="in other chain" evidence="13 17">
    <location>
        <position position="303"/>
    </location>
    <ligand>
        <name>K(+)</name>
        <dbReference type="ChEBI" id="CHEBI:29103"/>
        <note>ligand shared between two tetrameric partners</note>
    </ligand>
</feature>
<keyword evidence="11 18" id="KW-0129">CBS domain</keyword>
<dbReference type="GO" id="GO:0006177">
    <property type="term" value="P:GMP biosynthetic process"/>
    <property type="evidence" value="ECO:0007669"/>
    <property type="project" value="UniProtKB-UniRule"/>
</dbReference>
<feature type="binding site" evidence="13 16">
    <location>
        <begin position="301"/>
        <end position="303"/>
    </location>
    <ligand>
        <name>NAD(+)</name>
        <dbReference type="ChEBI" id="CHEBI:57540"/>
    </ligand>
</feature>
<dbReference type="RefSeq" id="WP_066255352.1">
    <property type="nucleotide sequence ID" value="NZ_VSKL01000006.1"/>
</dbReference>
<feature type="active site" description="Thioimidate intermediate" evidence="13 14">
    <location>
        <position position="308"/>
    </location>
</feature>
<feature type="binding site" evidence="13">
    <location>
        <position position="251"/>
    </location>
    <ligand>
        <name>NAD(+)</name>
        <dbReference type="ChEBI" id="CHEBI:57540"/>
    </ligand>
</feature>
<keyword evidence="7 13" id="KW-0658">Purine biosynthesis</keyword>
<evidence type="ECO:0000313" key="23">
    <source>
        <dbReference type="Proteomes" id="UP000324358"/>
    </source>
</evidence>
<dbReference type="Gene3D" id="3.20.20.70">
    <property type="entry name" value="Aldolase class I"/>
    <property type="match status" value="1"/>
</dbReference>
<dbReference type="Pfam" id="PF00478">
    <property type="entry name" value="IMPDH"/>
    <property type="match status" value="1"/>
</dbReference>
<evidence type="ECO:0000256" key="20">
    <source>
        <dbReference type="RuleBase" id="RU003928"/>
    </source>
</evidence>
<keyword evidence="4 13" id="KW-0479">Metal-binding</keyword>
<feature type="active site" description="Proton acceptor" evidence="13 14">
    <location>
        <position position="404"/>
    </location>
</feature>
<evidence type="ECO:0000256" key="13">
    <source>
        <dbReference type="HAMAP-Rule" id="MF_01964"/>
    </source>
</evidence>
<dbReference type="GO" id="GO:0006183">
    <property type="term" value="P:GTP biosynthetic process"/>
    <property type="evidence" value="ECO:0007669"/>
    <property type="project" value="TreeGrafter"/>
</dbReference>
<comment type="caution">
    <text evidence="22">The sequence shown here is derived from an EMBL/GenBank/DDBJ whole genome shotgun (WGS) entry which is preliminary data.</text>
</comment>
<feature type="binding site" evidence="13">
    <location>
        <position position="475"/>
    </location>
    <ligand>
        <name>K(+)</name>
        <dbReference type="ChEBI" id="CHEBI:29103"/>
        <note>ligand shared between two tetrameric partners</note>
    </ligand>
</feature>
<evidence type="ECO:0000256" key="18">
    <source>
        <dbReference type="PROSITE-ProRule" id="PRU00703"/>
    </source>
</evidence>
<evidence type="ECO:0000256" key="14">
    <source>
        <dbReference type="PIRSR" id="PIRSR000130-1"/>
    </source>
</evidence>
<keyword evidence="9 13" id="KW-0560">Oxidoreductase</keyword>
<dbReference type="InterPro" id="IPR046342">
    <property type="entry name" value="CBS_dom_sf"/>
</dbReference>
<dbReference type="OrthoDB" id="9805398at2"/>
<dbReference type="GO" id="GO:0000166">
    <property type="term" value="F:nucleotide binding"/>
    <property type="evidence" value="ECO:0007669"/>
    <property type="project" value="UniProtKB-UniRule"/>
</dbReference>
<evidence type="ECO:0000256" key="7">
    <source>
        <dbReference type="ARBA" id="ARBA00022755"/>
    </source>
</evidence>
<evidence type="ECO:0000259" key="21">
    <source>
        <dbReference type="PROSITE" id="PS51371"/>
    </source>
</evidence>
<protein>
    <recommendedName>
        <fullName evidence="13 20">Inosine-5'-monophosphate dehydrogenase</fullName>
        <shortName evidence="13">IMP dehydrogenase</shortName>
        <shortName evidence="13">IMPD</shortName>
        <shortName evidence="13">IMPDH</shortName>
        <ecNumber evidence="13 20">1.1.1.205</ecNumber>
    </recommendedName>
</protein>
<evidence type="ECO:0000256" key="2">
    <source>
        <dbReference type="ARBA" id="ARBA00005502"/>
    </source>
</evidence>
<name>A0A5D0QU13_9FLAO</name>
<evidence type="ECO:0000256" key="19">
    <source>
        <dbReference type="RuleBase" id="RU003927"/>
    </source>
</evidence>
<accession>A0A5D0QU13</accession>
<evidence type="ECO:0000256" key="8">
    <source>
        <dbReference type="ARBA" id="ARBA00022958"/>
    </source>
</evidence>
<proteinExistence type="inferred from homology"/>
<evidence type="ECO:0000256" key="11">
    <source>
        <dbReference type="ARBA" id="ARBA00023122"/>
    </source>
</evidence>
<dbReference type="Pfam" id="PF00571">
    <property type="entry name" value="CBS"/>
    <property type="match status" value="2"/>
</dbReference>
<dbReference type="CDD" id="cd00381">
    <property type="entry name" value="IMPDH"/>
    <property type="match status" value="1"/>
</dbReference>
<gene>
    <name evidence="13 22" type="primary">guaB</name>
    <name evidence="22" type="ORF">ES675_14110</name>
</gene>
<dbReference type="InterPro" id="IPR015875">
    <property type="entry name" value="IMP_DH/GMP_Rdtase_CS"/>
</dbReference>
<evidence type="ECO:0000256" key="4">
    <source>
        <dbReference type="ARBA" id="ARBA00022723"/>
    </source>
</evidence>
<feature type="binding site" evidence="13 15">
    <location>
        <begin position="388"/>
        <end position="392"/>
    </location>
    <ligand>
        <name>IMP</name>
        <dbReference type="ChEBI" id="CHEBI:58053"/>
    </ligand>
</feature>
<comment type="function">
    <text evidence="13">Catalyzes the conversion of inosine 5'-phosphate (IMP) to xanthosine 5'-phosphate (XMP), the first committed and rate-limiting step in the de novo synthesis of guanine nucleotides, and therefore plays an important role in the regulation of cell growth.</text>
</comment>
<evidence type="ECO:0000256" key="10">
    <source>
        <dbReference type="ARBA" id="ARBA00023027"/>
    </source>
</evidence>
<evidence type="ECO:0000313" key="22">
    <source>
        <dbReference type="EMBL" id="TYB71674.1"/>
    </source>
</evidence>
<organism evidence="22 23">
    <name type="scientific">Bizionia algoritergicola</name>
    <dbReference type="NCBI Taxonomy" id="291187"/>
    <lineage>
        <taxon>Bacteria</taxon>
        <taxon>Pseudomonadati</taxon>
        <taxon>Bacteroidota</taxon>
        <taxon>Flavobacteriia</taxon>
        <taxon>Flavobacteriales</taxon>
        <taxon>Flavobacteriaceae</taxon>
        <taxon>Bizionia</taxon>
    </lineage>
</organism>
<comment type="subunit">
    <text evidence="3 13">Homotetramer.</text>
</comment>
<dbReference type="GO" id="GO:0046872">
    <property type="term" value="F:metal ion binding"/>
    <property type="evidence" value="ECO:0007669"/>
    <property type="project" value="UniProtKB-UniRule"/>
</dbReference>
<dbReference type="SMART" id="SM01240">
    <property type="entry name" value="IMPDH"/>
    <property type="match status" value="1"/>
</dbReference>
<reference evidence="22 23" key="1">
    <citation type="submission" date="2019-08" db="EMBL/GenBank/DDBJ databases">
        <title>Genomes of Antarctic Bizionia species.</title>
        <authorList>
            <person name="Bowman J.P."/>
        </authorList>
    </citation>
    <scope>NUCLEOTIDE SEQUENCE [LARGE SCALE GENOMIC DNA]</scope>
    <source>
        <strain evidence="22 23">APA-1</strain>
    </source>
</reference>
<evidence type="ECO:0000256" key="9">
    <source>
        <dbReference type="ARBA" id="ARBA00023002"/>
    </source>
</evidence>
<feature type="binding site" description="in other chain" evidence="13 17">
    <location>
        <position position="308"/>
    </location>
    <ligand>
        <name>K(+)</name>
        <dbReference type="ChEBI" id="CHEBI:29103"/>
        <note>ligand shared between two tetrameric partners</note>
    </ligand>
</feature>
<dbReference type="PANTHER" id="PTHR11911">
    <property type="entry name" value="INOSINE-5-MONOPHOSPHATE DEHYDROGENASE RELATED"/>
    <property type="match status" value="1"/>
</dbReference>
<feature type="binding site" evidence="13">
    <location>
        <position position="473"/>
    </location>
    <ligand>
        <name>K(+)</name>
        <dbReference type="ChEBI" id="CHEBI:29103"/>
        <note>ligand shared between two tetrameric partners</note>
    </ligand>
</feature>
<comment type="activity regulation">
    <text evidence="13">Mycophenolic acid (MPA) is a non-competitive inhibitor that prevents formation of the closed enzyme conformation by binding to the same site as the amobile flap. In contrast, mizoribine monophosphate (MZP) is a competitive inhibitor that induces the closed conformation. MPA is a potent inhibitor of mammalian IMPDHs but a poor inhibitor of the bacterial enzymes. MZP is a more potent inhibitor of bacterial IMPDH.</text>
</comment>
<dbReference type="AlphaFoldDB" id="A0A5D0QU13"/>
<comment type="similarity">
    <text evidence="2 13 19">Belongs to the IMPDH/GMPR family.</text>
</comment>
<dbReference type="PIRSF" id="PIRSF000130">
    <property type="entry name" value="IMPDH"/>
    <property type="match status" value="1"/>
</dbReference>
<dbReference type="GO" id="GO:0003938">
    <property type="term" value="F:IMP dehydrogenase activity"/>
    <property type="evidence" value="ECO:0007669"/>
    <property type="project" value="UniProtKB-UniRule"/>
</dbReference>
<feature type="binding site" evidence="13 15">
    <location>
        <position position="306"/>
    </location>
    <ligand>
        <name>IMP</name>
        <dbReference type="ChEBI" id="CHEBI:58053"/>
    </ligand>
</feature>
<dbReference type="InterPro" id="IPR005990">
    <property type="entry name" value="IMP_DH"/>
</dbReference>
<evidence type="ECO:0000256" key="1">
    <source>
        <dbReference type="ARBA" id="ARBA00001958"/>
    </source>
</evidence>
<feature type="binding site" evidence="16">
    <location>
        <begin position="251"/>
        <end position="253"/>
    </location>
    <ligand>
        <name>NAD(+)</name>
        <dbReference type="ChEBI" id="CHEBI:57540"/>
    </ligand>
</feature>
<keyword evidence="23" id="KW-1185">Reference proteome</keyword>
<dbReference type="SUPFAM" id="SSF51412">
    <property type="entry name" value="Inosine monophosphate dehydrogenase (IMPDH)"/>
    <property type="match status" value="1"/>
</dbReference>
<dbReference type="EC" id="1.1.1.205" evidence="13 20"/>
<dbReference type="PANTHER" id="PTHR11911:SF111">
    <property type="entry name" value="INOSINE-5'-MONOPHOSPHATE DEHYDROGENASE"/>
    <property type="match status" value="1"/>
</dbReference>
<dbReference type="InterPro" id="IPR000644">
    <property type="entry name" value="CBS_dom"/>
</dbReference>
<dbReference type="FunFam" id="3.20.20.70:FF:000003">
    <property type="entry name" value="GMP reductase"/>
    <property type="match status" value="1"/>
</dbReference>
<dbReference type="PROSITE" id="PS51371">
    <property type="entry name" value="CBS"/>
    <property type="match status" value="2"/>
</dbReference>
<feature type="domain" description="CBS" evidence="21">
    <location>
        <begin position="157"/>
        <end position="217"/>
    </location>
</feature>
<comment type="cofactor">
    <cofactor evidence="1 13">
        <name>K(+)</name>
        <dbReference type="ChEBI" id="CHEBI:29103"/>
    </cofactor>
</comment>
<dbReference type="EMBL" id="VSKL01000006">
    <property type="protein sequence ID" value="TYB71674.1"/>
    <property type="molecule type" value="Genomic_DNA"/>
</dbReference>
<feature type="binding site" description="in other chain" evidence="13 17">
    <location>
        <position position="305"/>
    </location>
    <ligand>
        <name>K(+)</name>
        <dbReference type="ChEBI" id="CHEBI:29103"/>
        <note>ligand shared between two tetrameric partners</note>
    </ligand>
</feature>
<keyword evidence="5" id="KW-0677">Repeat</keyword>
<dbReference type="Proteomes" id="UP000324358">
    <property type="component" value="Unassembled WGS sequence"/>
</dbReference>
<comment type="catalytic activity">
    <reaction evidence="12 13 20">
        <text>IMP + NAD(+) + H2O = XMP + NADH + H(+)</text>
        <dbReference type="Rhea" id="RHEA:11708"/>
        <dbReference type="ChEBI" id="CHEBI:15377"/>
        <dbReference type="ChEBI" id="CHEBI:15378"/>
        <dbReference type="ChEBI" id="CHEBI:57464"/>
        <dbReference type="ChEBI" id="CHEBI:57540"/>
        <dbReference type="ChEBI" id="CHEBI:57945"/>
        <dbReference type="ChEBI" id="CHEBI:58053"/>
        <dbReference type="EC" id="1.1.1.205"/>
    </reaction>
</comment>
<feature type="binding site" evidence="13 15">
    <location>
        <position position="419"/>
    </location>
    <ligand>
        <name>IMP</name>
        <dbReference type="ChEBI" id="CHEBI:58053"/>
    </ligand>
</feature>
<dbReference type="InterPro" id="IPR013785">
    <property type="entry name" value="Aldolase_TIM"/>
</dbReference>
<keyword evidence="8 13" id="KW-0630">Potassium</keyword>
<evidence type="ECO:0000256" key="5">
    <source>
        <dbReference type="ARBA" id="ARBA00022737"/>
    </source>
</evidence>
<evidence type="ECO:0000256" key="16">
    <source>
        <dbReference type="PIRSR" id="PIRSR000130-3"/>
    </source>
</evidence>
<dbReference type="InterPro" id="IPR001093">
    <property type="entry name" value="IMP_DH_GMPRt"/>
</dbReference>
<dbReference type="SMART" id="SM00116">
    <property type="entry name" value="CBS"/>
    <property type="match status" value="2"/>
</dbReference>
<comment type="pathway">
    <text evidence="13 20">Purine metabolism; XMP biosynthesis via de novo pathway; XMP from IMP: step 1/1.</text>
</comment>
<evidence type="ECO:0000256" key="12">
    <source>
        <dbReference type="ARBA" id="ARBA00048028"/>
    </source>
</evidence>
<feature type="binding site" evidence="13 15">
    <location>
        <begin position="364"/>
        <end position="365"/>
    </location>
    <ligand>
        <name>IMP</name>
        <dbReference type="ChEBI" id="CHEBI:58053"/>
    </ligand>
</feature>
<feature type="binding site" evidence="13">
    <location>
        <position position="474"/>
    </location>
    <ligand>
        <name>K(+)</name>
        <dbReference type="ChEBI" id="CHEBI:29103"/>
        <note>ligand shared between two tetrameric partners</note>
    </ligand>
</feature>
<sequence>MIAHTNKILGEGLTYDDVLLVPAFSEVLPREVSIKSKFSRNITLNVPIVSAAMDTVTESKMAIAMAQEGGIGVLHKNMTIEAQAFKVRKVKRAESGMIIDPVTLPLTAIVGDAKQNMAEYSIGGIPIVDDHGVLKGIVTNRDLRFEKNDNRPIIEVMTSENLVTAGKGTSLQDAEGILQENKIEKLPVVDENNKLIGLITFRDITKLTQKPNANKDSFGRLRVAAAIGVTGDALARAEALVAAGVDAIIIDTAHGHTKGVVTILKQVKAKFPQLDVVVGNIATPEAAKYLVEAGADAVKVGIGPGSICTTRVVAGVGFPQFSAVLEVAAAIKGSGVPVIADGGIRYTGDIPKALAAGADSVMLGSLLAGTKESPGETIIYEGRKFKSYRGMGSVEAMKQGSKDRYFQDVEDDIKKLVPEGIVGRVPYKGELHESIHQFVGGLRAGMGYCGAKDVETLKETGRFVKITASGINESHPHDVTITKESPNYSR</sequence>
<keyword evidence="10 13" id="KW-0520">NAD</keyword>
<feature type="binding site" evidence="13 15">
    <location>
        <begin position="341"/>
        <end position="343"/>
    </location>
    <ligand>
        <name>IMP</name>
        <dbReference type="ChEBI" id="CHEBI:58053"/>
    </ligand>
</feature>
<evidence type="ECO:0000256" key="15">
    <source>
        <dbReference type="PIRSR" id="PIRSR000130-2"/>
    </source>
</evidence>
<dbReference type="NCBIfam" id="TIGR01302">
    <property type="entry name" value="IMP_dehydrog"/>
    <property type="match status" value="1"/>
</dbReference>